<dbReference type="Proteomes" id="UP000588806">
    <property type="component" value="Unassembled WGS sequence"/>
</dbReference>
<feature type="transmembrane region" description="Helical" evidence="1">
    <location>
        <begin position="118"/>
        <end position="137"/>
    </location>
</feature>
<accession>A0A7Y3X9V6</accession>
<dbReference type="RefSeq" id="WP_171701044.1">
    <property type="nucleotide sequence ID" value="NZ_JABFHI010000001.1"/>
</dbReference>
<evidence type="ECO:0000256" key="1">
    <source>
        <dbReference type="SAM" id="Phobius"/>
    </source>
</evidence>
<comment type="caution">
    <text evidence="2">The sequence shown here is derived from an EMBL/GenBank/DDBJ whole genome shotgun (WGS) entry which is preliminary data.</text>
</comment>
<feature type="transmembrane region" description="Helical" evidence="1">
    <location>
        <begin position="12"/>
        <end position="35"/>
    </location>
</feature>
<reference evidence="2 3" key="2">
    <citation type="submission" date="2020-06" db="EMBL/GenBank/DDBJ databases">
        <title>Halomonas songnenensis sp. nov., a moderately halophilic bacterium isolated from saline and alkaline soils.</title>
        <authorList>
            <person name="Jiang J."/>
            <person name="Pan Y."/>
        </authorList>
    </citation>
    <scope>NUCLEOTIDE SEQUENCE [LARGE SCALE GENOMIC DNA]</scope>
    <source>
        <strain evidence="2 3">TBZ9</strain>
    </source>
</reference>
<reference evidence="2 3" key="1">
    <citation type="submission" date="2020-05" db="EMBL/GenBank/DDBJ databases">
        <authorList>
            <person name="Ruan W."/>
            <person name="Jeon C.O."/>
            <person name="Chun B.H."/>
        </authorList>
    </citation>
    <scope>NUCLEOTIDE SEQUENCE [LARGE SCALE GENOMIC DNA]</scope>
    <source>
        <strain evidence="2 3">TBZ9</strain>
    </source>
</reference>
<name>A0A7Y3X9V6_9GAMM</name>
<protein>
    <submittedName>
        <fullName evidence="2">Uncharacterized protein</fullName>
    </submittedName>
</protein>
<evidence type="ECO:0000313" key="2">
    <source>
        <dbReference type="EMBL" id="NOG30555.1"/>
    </source>
</evidence>
<organism evidence="2 3">
    <name type="scientific">Vreelandella azerica</name>
    <dbReference type="NCBI Taxonomy" id="2732867"/>
    <lineage>
        <taxon>Bacteria</taxon>
        <taxon>Pseudomonadati</taxon>
        <taxon>Pseudomonadota</taxon>
        <taxon>Gammaproteobacteria</taxon>
        <taxon>Oceanospirillales</taxon>
        <taxon>Halomonadaceae</taxon>
        <taxon>Vreelandella</taxon>
    </lineage>
</organism>
<keyword evidence="3" id="KW-1185">Reference proteome</keyword>
<keyword evidence="1" id="KW-0472">Membrane</keyword>
<evidence type="ECO:0000313" key="3">
    <source>
        <dbReference type="Proteomes" id="UP000588806"/>
    </source>
</evidence>
<proteinExistence type="predicted"/>
<dbReference type="EMBL" id="JABFHI010000001">
    <property type="protein sequence ID" value="NOG30555.1"/>
    <property type="molecule type" value="Genomic_DNA"/>
</dbReference>
<dbReference type="AlphaFoldDB" id="A0A7Y3X9V6"/>
<keyword evidence="1" id="KW-1133">Transmembrane helix</keyword>
<feature type="transmembrane region" description="Helical" evidence="1">
    <location>
        <begin position="55"/>
        <end position="76"/>
    </location>
</feature>
<gene>
    <name evidence="2" type="ORF">HLB35_00050</name>
</gene>
<keyword evidence="1" id="KW-0812">Transmembrane</keyword>
<sequence length="154" mass="16904">MIELKDIDQKRKLVTTGAVVLVLFVSWSGVIDYLSKEYVNASTVQALAAYATARVINAAVSLASSISVSASFGVGFDIQPFQILDPINDLVEQYSSAMKFAISSLVVQKIVIEAISTLFFKVSLTVLGLVFIVSLYIRNGFYSFLLFRIFAFLP</sequence>